<evidence type="ECO:0000313" key="1">
    <source>
        <dbReference type="EMBL" id="KIL66696.1"/>
    </source>
</evidence>
<accession>A0A0C2XBG2</accession>
<dbReference type="AlphaFoldDB" id="A0A0C2XBG2"/>
<reference evidence="1 2" key="1">
    <citation type="submission" date="2014-04" db="EMBL/GenBank/DDBJ databases">
        <title>Evolutionary Origins and Diversification of the Mycorrhizal Mutualists.</title>
        <authorList>
            <consortium name="DOE Joint Genome Institute"/>
            <consortium name="Mycorrhizal Genomics Consortium"/>
            <person name="Kohler A."/>
            <person name="Kuo A."/>
            <person name="Nagy L.G."/>
            <person name="Floudas D."/>
            <person name="Copeland A."/>
            <person name="Barry K.W."/>
            <person name="Cichocki N."/>
            <person name="Veneault-Fourrey C."/>
            <person name="LaButti K."/>
            <person name="Lindquist E.A."/>
            <person name="Lipzen A."/>
            <person name="Lundell T."/>
            <person name="Morin E."/>
            <person name="Murat C."/>
            <person name="Riley R."/>
            <person name="Ohm R."/>
            <person name="Sun H."/>
            <person name="Tunlid A."/>
            <person name="Henrissat B."/>
            <person name="Grigoriev I.V."/>
            <person name="Hibbett D.S."/>
            <person name="Martin F."/>
        </authorList>
    </citation>
    <scope>NUCLEOTIDE SEQUENCE [LARGE SCALE GENOMIC DNA]</scope>
    <source>
        <strain evidence="1 2">Koide BX008</strain>
    </source>
</reference>
<protein>
    <submittedName>
        <fullName evidence="1">Uncharacterized protein</fullName>
    </submittedName>
</protein>
<name>A0A0C2XBG2_AMAMK</name>
<organism evidence="1 2">
    <name type="scientific">Amanita muscaria (strain Koide BX008)</name>
    <dbReference type="NCBI Taxonomy" id="946122"/>
    <lineage>
        <taxon>Eukaryota</taxon>
        <taxon>Fungi</taxon>
        <taxon>Dikarya</taxon>
        <taxon>Basidiomycota</taxon>
        <taxon>Agaricomycotina</taxon>
        <taxon>Agaricomycetes</taxon>
        <taxon>Agaricomycetidae</taxon>
        <taxon>Agaricales</taxon>
        <taxon>Pluteineae</taxon>
        <taxon>Amanitaceae</taxon>
        <taxon>Amanita</taxon>
    </lineage>
</organism>
<dbReference type="InParanoid" id="A0A0C2XBG2"/>
<evidence type="ECO:0000313" key="2">
    <source>
        <dbReference type="Proteomes" id="UP000054549"/>
    </source>
</evidence>
<dbReference type="Proteomes" id="UP000054549">
    <property type="component" value="Unassembled WGS sequence"/>
</dbReference>
<dbReference type="EMBL" id="KN818235">
    <property type="protein sequence ID" value="KIL66696.1"/>
    <property type="molecule type" value="Genomic_DNA"/>
</dbReference>
<sequence>MSEIDLSSPERQALLEKRVRWKLDACVLLPVTLVIIFRPTLQCAVADSSSLYV</sequence>
<gene>
    <name evidence="1" type="ORF">M378DRAFT_160716</name>
</gene>
<dbReference type="HOGENOM" id="CLU_3068127_0_0_1"/>
<keyword evidence="2" id="KW-1185">Reference proteome</keyword>
<proteinExistence type="predicted"/>